<evidence type="ECO:0000313" key="6">
    <source>
        <dbReference type="Proteomes" id="UP000694308"/>
    </source>
</evidence>
<feature type="domain" description="HD-GYP" evidence="4">
    <location>
        <begin position="287"/>
        <end position="470"/>
    </location>
</feature>
<comment type="caution">
    <text evidence="5">The sequence shown here is derived from an EMBL/GenBank/DDBJ whole genome shotgun (WGS) entry which is preliminary data.</text>
</comment>
<dbReference type="InterPro" id="IPR001789">
    <property type="entry name" value="Sig_transdc_resp-reg_receiver"/>
</dbReference>
<dbReference type="PROSITE" id="PS50110">
    <property type="entry name" value="RESPONSE_REGULATORY"/>
    <property type="match status" value="1"/>
</dbReference>
<dbReference type="PROSITE" id="PS50887">
    <property type="entry name" value="GGDEF"/>
    <property type="match status" value="1"/>
</dbReference>
<dbReference type="CDD" id="cd00156">
    <property type="entry name" value="REC"/>
    <property type="match status" value="1"/>
</dbReference>
<name>A0A949TZ46_9CLOT</name>
<dbReference type="AlphaFoldDB" id="A0A949TZ46"/>
<dbReference type="EMBL" id="JAEEGC010000072">
    <property type="protein sequence ID" value="MBV7274270.1"/>
    <property type="molecule type" value="Genomic_DNA"/>
</dbReference>
<dbReference type="CDD" id="cd01949">
    <property type="entry name" value="GGDEF"/>
    <property type="match status" value="1"/>
</dbReference>
<dbReference type="CDD" id="cd00077">
    <property type="entry name" value="HDc"/>
    <property type="match status" value="1"/>
</dbReference>
<evidence type="ECO:0000256" key="1">
    <source>
        <dbReference type="PROSITE-ProRule" id="PRU00169"/>
    </source>
</evidence>
<dbReference type="NCBIfam" id="TIGR00254">
    <property type="entry name" value="GGDEF"/>
    <property type="match status" value="1"/>
</dbReference>
<organism evidence="5 6">
    <name type="scientific">Clostridium thailandense</name>
    <dbReference type="NCBI Taxonomy" id="2794346"/>
    <lineage>
        <taxon>Bacteria</taxon>
        <taxon>Bacillati</taxon>
        <taxon>Bacillota</taxon>
        <taxon>Clostridia</taxon>
        <taxon>Eubacteriales</taxon>
        <taxon>Clostridiaceae</taxon>
        <taxon>Clostridium</taxon>
    </lineage>
</organism>
<dbReference type="PANTHER" id="PTHR45228:SF1">
    <property type="entry name" value="CYCLIC DI-GMP PHOSPHODIESTERASE TM_0186"/>
    <property type="match status" value="1"/>
</dbReference>
<feature type="domain" description="Response regulatory" evidence="2">
    <location>
        <begin position="4"/>
        <end position="122"/>
    </location>
</feature>
<dbReference type="GO" id="GO:0000160">
    <property type="term" value="P:phosphorelay signal transduction system"/>
    <property type="evidence" value="ECO:0007669"/>
    <property type="project" value="InterPro"/>
</dbReference>
<sequence>MIGNIMIIDDSPIERKMIGEIIRKRLQSANIFEADNGLDISDKLLSNNIHVCILDIIMPEKNGFEILNEMKEDVNLMDIPVIVCTGTSDKQAIEKALSLGAYDYFSKPLSEEAMKISLPLKVKNAIDLMIRKEEIIYLSYHDKLTGLYNRRYSEENMRRIDAERNLPIALIMGDVNGLKLTNDAFGHEAGDVLLKKIADIIKDECREDEIAARIGGDEFLILLPKTNISEAENIIDRIKDKCSNAKKYPIKPSISFGYSVKEHMGQDIMNIYKIAEDRMYNNKLTESKSIRNSIISTLVKILHERSLGTEAHSNRLKELCSEMGKELRLTIKQIDNLKLLALLHDIGITAIPDYIIEKNPDLTLEEENIFKSHCEIGYRIANALPDIAPIAIDILSHHEMWDGSGYPQGLKEENISLNSRIISVLDTYDSMINKYEIVSKNEVIDFIRNHSGIYFDPKIVSAFLKILNRS</sequence>
<dbReference type="Pfam" id="PF13487">
    <property type="entry name" value="HD_5"/>
    <property type="match status" value="1"/>
</dbReference>
<evidence type="ECO:0000259" key="2">
    <source>
        <dbReference type="PROSITE" id="PS50110"/>
    </source>
</evidence>
<dbReference type="InterPro" id="IPR003607">
    <property type="entry name" value="HD/PDEase_dom"/>
</dbReference>
<evidence type="ECO:0000259" key="4">
    <source>
        <dbReference type="PROSITE" id="PS51832"/>
    </source>
</evidence>
<keyword evidence="6" id="KW-1185">Reference proteome</keyword>
<dbReference type="InterPro" id="IPR052020">
    <property type="entry name" value="Cyclic_di-GMP/3'3'-cGAMP_PDE"/>
</dbReference>
<dbReference type="PANTHER" id="PTHR45228">
    <property type="entry name" value="CYCLIC DI-GMP PHOSPHODIESTERASE TM_0186-RELATED"/>
    <property type="match status" value="1"/>
</dbReference>
<feature type="domain" description="GGDEF" evidence="3">
    <location>
        <begin position="166"/>
        <end position="299"/>
    </location>
</feature>
<dbReference type="InterPro" id="IPR000160">
    <property type="entry name" value="GGDEF_dom"/>
</dbReference>
<dbReference type="SMART" id="SM00448">
    <property type="entry name" value="REC"/>
    <property type="match status" value="1"/>
</dbReference>
<dbReference type="Proteomes" id="UP000694308">
    <property type="component" value="Unassembled WGS sequence"/>
</dbReference>
<reference evidence="5" key="1">
    <citation type="submission" date="2020-12" db="EMBL/GenBank/DDBJ databases">
        <title>Clostridium thailandense sp. nov., a novel acetogenic bacterium isolated from peat land soil in Thailand.</title>
        <authorList>
            <person name="Chaikitkaew S."/>
            <person name="Birkeland N.K."/>
        </authorList>
    </citation>
    <scope>NUCLEOTIDE SEQUENCE</scope>
    <source>
        <strain evidence="5">PL3</strain>
    </source>
</reference>
<dbReference type="SMART" id="SM00267">
    <property type="entry name" value="GGDEF"/>
    <property type="match status" value="1"/>
</dbReference>
<protein>
    <submittedName>
        <fullName evidence="5">Diguanylate cyclase</fullName>
    </submittedName>
</protein>
<evidence type="ECO:0000313" key="5">
    <source>
        <dbReference type="EMBL" id="MBV7274270.1"/>
    </source>
</evidence>
<evidence type="ECO:0000259" key="3">
    <source>
        <dbReference type="PROSITE" id="PS50887"/>
    </source>
</evidence>
<dbReference type="InterPro" id="IPR037522">
    <property type="entry name" value="HD_GYP_dom"/>
</dbReference>
<dbReference type="Pfam" id="PF00072">
    <property type="entry name" value="Response_reg"/>
    <property type="match status" value="1"/>
</dbReference>
<proteinExistence type="predicted"/>
<dbReference type="PROSITE" id="PS51832">
    <property type="entry name" value="HD_GYP"/>
    <property type="match status" value="1"/>
</dbReference>
<dbReference type="RefSeq" id="WP_218321336.1">
    <property type="nucleotide sequence ID" value="NZ_JAEEGC010000072.1"/>
</dbReference>
<keyword evidence="1" id="KW-0597">Phosphoprotein</keyword>
<dbReference type="Pfam" id="PF00990">
    <property type="entry name" value="GGDEF"/>
    <property type="match status" value="1"/>
</dbReference>
<feature type="modified residue" description="4-aspartylphosphate" evidence="1">
    <location>
        <position position="55"/>
    </location>
</feature>
<gene>
    <name evidence="5" type="ORF">I6U48_15300</name>
</gene>
<accession>A0A949TZ46</accession>